<dbReference type="EMBL" id="KY684084">
    <property type="protein sequence ID" value="ARF09373.1"/>
    <property type="molecule type" value="Genomic_DNA"/>
</dbReference>
<gene>
    <name evidence="1" type="ORF">Catovirus_2_322</name>
</gene>
<protein>
    <recommendedName>
        <fullName evidence="2">RNA ligase</fullName>
    </recommendedName>
</protein>
<sequence>MFDSQNIDINDTLTMSDIVRNFTCKYSGEKLKEYLQYLFGGFILTSCLDETDELYLINTKLLSENLDYQNRFYSVIKRSPSIIIDKSDNCKIMIEYNNNINLPDTTIDYQWEDVKVSHIYPGLNIILFYYKNEWKISSDETLNMENEIINYDTLMNIMNYLKNKIDLNTLNKNSYYHFIYQTNKGKNHLDNRLSNNSDQTLLFVESYQMYEFTKSDEEILEITKIPELFFSCMDELTMRLDYMTYDSKINKCIYYAGFILKIYKNKRNTKNIYLYNEIYKFISENVSNNTNIHRVYLELYQKNNLSDILPYISDYSSEITHRLNMSMKTISREILNIYHTTRKKKHQELYKQLPESYKKILYGLHGVYINSKKKEIINRKPIEYDETKSITVHDVYYYVKELTSYQLIELFKERIQLLKNNNFEETMNHSCIYTLTQTKLMFDDEEN</sequence>
<proteinExistence type="predicted"/>
<reference evidence="1" key="1">
    <citation type="journal article" date="2017" name="Science">
        <title>Giant viruses with an expanded complement of translation system components.</title>
        <authorList>
            <person name="Schulz F."/>
            <person name="Yutin N."/>
            <person name="Ivanova N.N."/>
            <person name="Ortega D.R."/>
            <person name="Lee T.K."/>
            <person name="Vierheilig J."/>
            <person name="Daims H."/>
            <person name="Horn M."/>
            <person name="Wagner M."/>
            <person name="Jensen G.J."/>
            <person name="Kyrpides N.C."/>
            <person name="Koonin E.V."/>
            <person name="Woyke T."/>
        </authorList>
    </citation>
    <scope>NUCLEOTIDE SEQUENCE</scope>
    <source>
        <strain evidence="1">CTV1</strain>
    </source>
</reference>
<evidence type="ECO:0000313" key="1">
    <source>
        <dbReference type="EMBL" id="ARF09373.1"/>
    </source>
</evidence>
<evidence type="ECO:0008006" key="2">
    <source>
        <dbReference type="Google" id="ProtNLM"/>
    </source>
</evidence>
<name>A0A1V0SCD4_9VIRU</name>
<organism evidence="1">
    <name type="scientific">Catovirus CTV1</name>
    <dbReference type="NCBI Taxonomy" id="1977631"/>
    <lineage>
        <taxon>Viruses</taxon>
        <taxon>Varidnaviria</taxon>
        <taxon>Bamfordvirae</taxon>
        <taxon>Nucleocytoviricota</taxon>
        <taxon>Megaviricetes</taxon>
        <taxon>Imitervirales</taxon>
        <taxon>Mimiviridae</taxon>
        <taxon>Klosneuvirinae</taxon>
        <taxon>Catovirus</taxon>
    </lineage>
</organism>
<accession>A0A1V0SCD4</accession>